<dbReference type="CDD" id="cd16393">
    <property type="entry name" value="SPO0J_N"/>
    <property type="match status" value="1"/>
</dbReference>
<dbReference type="FunFam" id="1.10.10.2830:FF:000001">
    <property type="entry name" value="Chromosome partitioning protein ParB"/>
    <property type="match status" value="1"/>
</dbReference>
<dbReference type="Pfam" id="PF23552">
    <property type="entry name" value="ParB_C"/>
    <property type="match status" value="1"/>
</dbReference>
<protein>
    <submittedName>
        <fullName evidence="6">ParB-like partition protein</fullName>
    </submittedName>
</protein>
<proteinExistence type="inferred from homology"/>
<evidence type="ECO:0000259" key="5">
    <source>
        <dbReference type="SMART" id="SM00470"/>
    </source>
</evidence>
<evidence type="ECO:0000256" key="1">
    <source>
        <dbReference type="ARBA" id="ARBA00006295"/>
    </source>
</evidence>
<dbReference type="SUPFAM" id="SSF110849">
    <property type="entry name" value="ParB/Sulfiredoxin"/>
    <property type="match status" value="1"/>
</dbReference>
<gene>
    <name evidence="6" type="ORF">Cflav_PD3809</name>
</gene>
<comment type="similarity">
    <text evidence="1">Belongs to the ParB family.</text>
</comment>
<dbReference type="RefSeq" id="WP_007414987.1">
    <property type="nucleotide sequence ID" value="NZ_ABOX02000012.1"/>
</dbReference>
<dbReference type="PANTHER" id="PTHR33375:SF1">
    <property type="entry name" value="CHROMOSOME-PARTITIONING PROTEIN PARB-RELATED"/>
    <property type="match status" value="1"/>
</dbReference>
<dbReference type="InterPro" id="IPR050336">
    <property type="entry name" value="Chromosome_partition/occlusion"/>
</dbReference>
<accession>B9XGP1</accession>
<dbReference type="InterPro" id="IPR004437">
    <property type="entry name" value="ParB/RepB/Spo0J"/>
</dbReference>
<dbReference type="STRING" id="320771.Cflav_PD3809"/>
<dbReference type="InterPro" id="IPR041468">
    <property type="entry name" value="HTH_ParB/Spo0J"/>
</dbReference>
<feature type="domain" description="ParB-like N-terminal" evidence="5">
    <location>
        <begin position="46"/>
        <end position="135"/>
    </location>
</feature>
<evidence type="ECO:0000313" key="7">
    <source>
        <dbReference type="Proteomes" id="UP000003688"/>
    </source>
</evidence>
<comment type="caution">
    <text evidence="6">The sequence shown here is derived from an EMBL/GenBank/DDBJ whole genome shotgun (WGS) entry which is preliminary data.</text>
</comment>
<evidence type="ECO:0000256" key="3">
    <source>
        <dbReference type="ARBA" id="ARBA00023125"/>
    </source>
</evidence>
<keyword evidence="3" id="KW-0238">DNA-binding</keyword>
<dbReference type="InterPro" id="IPR057240">
    <property type="entry name" value="ParB_dimer_C"/>
</dbReference>
<dbReference type="Pfam" id="PF17762">
    <property type="entry name" value="HTH_ParB"/>
    <property type="match status" value="1"/>
</dbReference>
<reference evidence="6 7" key="1">
    <citation type="journal article" date="2011" name="J. Bacteriol.">
        <title>Genome sequence of 'Pedosphaera parvula' Ellin514, an aerobic Verrucomicrobial isolate from pasture soil.</title>
        <authorList>
            <person name="Kant R."/>
            <person name="van Passel M.W."/>
            <person name="Sangwan P."/>
            <person name="Palva A."/>
            <person name="Lucas S."/>
            <person name="Copeland A."/>
            <person name="Lapidus A."/>
            <person name="Glavina Del Rio T."/>
            <person name="Dalin E."/>
            <person name="Tice H."/>
            <person name="Bruce D."/>
            <person name="Goodwin L."/>
            <person name="Pitluck S."/>
            <person name="Chertkov O."/>
            <person name="Larimer F.W."/>
            <person name="Land M.L."/>
            <person name="Hauser L."/>
            <person name="Brettin T.S."/>
            <person name="Detter J.C."/>
            <person name="Han S."/>
            <person name="de Vos W.M."/>
            <person name="Janssen P.H."/>
            <person name="Smidt H."/>
        </authorList>
    </citation>
    <scope>NUCLEOTIDE SEQUENCE [LARGE SCALE GENOMIC DNA]</scope>
    <source>
        <strain evidence="6 7">Ellin514</strain>
    </source>
</reference>
<evidence type="ECO:0000256" key="4">
    <source>
        <dbReference type="SAM" id="MobiDB-lite"/>
    </source>
</evidence>
<dbReference type="GO" id="GO:0003677">
    <property type="term" value="F:DNA binding"/>
    <property type="evidence" value="ECO:0007669"/>
    <property type="project" value="UniProtKB-KW"/>
</dbReference>
<dbReference type="InterPro" id="IPR003115">
    <property type="entry name" value="ParB_N"/>
</dbReference>
<dbReference type="Gene3D" id="3.90.1530.30">
    <property type="match status" value="1"/>
</dbReference>
<evidence type="ECO:0000256" key="2">
    <source>
        <dbReference type="ARBA" id="ARBA00022829"/>
    </source>
</evidence>
<dbReference type="Proteomes" id="UP000003688">
    <property type="component" value="Unassembled WGS sequence"/>
</dbReference>
<keyword evidence="2" id="KW-0159">Chromosome partition</keyword>
<evidence type="ECO:0000313" key="6">
    <source>
        <dbReference type="EMBL" id="EEF61092.1"/>
    </source>
</evidence>
<dbReference type="GO" id="GO:0007059">
    <property type="term" value="P:chromosome segregation"/>
    <property type="evidence" value="ECO:0007669"/>
    <property type="project" value="UniProtKB-KW"/>
</dbReference>
<dbReference type="Pfam" id="PF02195">
    <property type="entry name" value="ParB_N"/>
    <property type="match status" value="1"/>
</dbReference>
<keyword evidence="7" id="KW-1185">Reference proteome</keyword>
<dbReference type="SUPFAM" id="SSF109709">
    <property type="entry name" value="KorB DNA-binding domain-like"/>
    <property type="match status" value="1"/>
</dbReference>
<dbReference type="FunFam" id="3.90.1530.30:FF:000001">
    <property type="entry name" value="Chromosome partitioning protein ParB"/>
    <property type="match status" value="1"/>
</dbReference>
<dbReference type="PANTHER" id="PTHR33375">
    <property type="entry name" value="CHROMOSOME-PARTITIONING PROTEIN PARB-RELATED"/>
    <property type="match status" value="1"/>
</dbReference>
<dbReference type="AlphaFoldDB" id="B9XGP1"/>
<dbReference type="OrthoDB" id="9802051at2"/>
<name>B9XGP1_PEDPL</name>
<dbReference type="GO" id="GO:0005694">
    <property type="term" value="C:chromosome"/>
    <property type="evidence" value="ECO:0007669"/>
    <property type="project" value="TreeGrafter"/>
</dbReference>
<feature type="region of interest" description="Disordered" evidence="4">
    <location>
        <begin position="11"/>
        <end position="30"/>
    </location>
</feature>
<sequence>MAKPALGRGLGALLGGSNTPGKPTTSAPAAITTSAAPVPDTRDRVQRISLNRIRPCSFQPRKAFSDEALRELADSIKEQGIVQPLIVRDRGDHFELIAGERRWRASQLLGLAEVPVIVREADDKSVLELALIENLQRENLNPLEEAQGYSQLIEQFQLKQDDVATKVGKSRAVVANALRLLKLAPSIQELIRNGKLSVGHAKVILGLPSEKLQKQAADKVIRDGLNVRQTETLVAHLQALGRATTSTPPSPVAPDANILDLESKLRERFGTKVRLKYAQGKGSLEVAFFSDDELERLLQIVGVKVD</sequence>
<dbReference type="EMBL" id="ABOX02000012">
    <property type="protein sequence ID" value="EEF61092.1"/>
    <property type="molecule type" value="Genomic_DNA"/>
</dbReference>
<dbReference type="InterPro" id="IPR036086">
    <property type="entry name" value="ParB/Sulfiredoxin_sf"/>
</dbReference>
<dbReference type="SMART" id="SM00470">
    <property type="entry name" value="ParB"/>
    <property type="match status" value="1"/>
</dbReference>
<organism evidence="6 7">
    <name type="scientific">Pedosphaera parvula (strain Ellin514)</name>
    <dbReference type="NCBI Taxonomy" id="320771"/>
    <lineage>
        <taxon>Bacteria</taxon>
        <taxon>Pseudomonadati</taxon>
        <taxon>Verrucomicrobiota</taxon>
        <taxon>Pedosphaerae</taxon>
        <taxon>Pedosphaerales</taxon>
        <taxon>Pedosphaeraceae</taxon>
        <taxon>Pedosphaera</taxon>
    </lineage>
</organism>
<dbReference type="NCBIfam" id="TIGR00180">
    <property type="entry name" value="parB_part"/>
    <property type="match status" value="1"/>
</dbReference>
<dbReference type="Gene3D" id="1.10.10.2830">
    <property type="match status" value="1"/>
</dbReference>